<dbReference type="NCBIfam" id="TIGR01065">
    <property type="entry name" value="hlyIII"/>
    <property type="match status" value="1"/>
</dbReference>
<dbReference type="PATRIC" id="fig|1121326.3.peg.1967"/>
<dbReference type="PANTHER" id="PTHR20855">
    <property type="entry name" value="ADIPOR/PROGESTIN RECEPTOR-RELATED"/>
    <property type="match status" value="1"/>
</dbReference>
<dbReference type="RefSeq" id="WP_066621459.1">
    <property type="nucleotide sequence ID" value="NZ_FQXL01000004.1"/>
</dbReference>
<feature type="transmembrane region" description="Helical" evidence="8">
    <location>
        <begin position="39"/>
        <end position="61"/>
    </location>
</feature>
<feature type="transmembrane region" description="Helical" evidence="8">
    <location>
        <begin position="104"/>
        <end position="124"/>
    </location>
</feature>
<evidence type="ECO:0000313" key="9">
    <source>
        <dbReference type="EMBL" id="KZL92168.1"/>
    </source>
</evidence>
<feature type="transmembrane region" description="Helical" evidence="8">
    <location>
        <begin position="12"/>
        <end position="33"/>
    </location>
</feature>
<evidence type="ECO:0000256" key="7">
    <source>
        <dbReference type="PIRSR" id="PIRSR604254-1"/>
    </source>
</evidence>
<protein>
    <submittedName>
        <fullName evidence="9">Hemolysin-III related</fullName>
    </submittedName>
</protein>
<organism evidence="9 10">
    <name type="scientific">Clostridium magnum DSM 2767</name>
    <dbReference type="NCBI Taxonomy" id="1121326"/>
    <lineage>
        <taxon>Bacteria</taxon>
        <taxon>Bacillati</taxon>
        <taxon>Bacillota</taxon>
        <taxon>Clostridia</taxon>
        <taxon>Eubacteriales</taxon>
        <taxon>Clostridiaceae</taxon>
        <taxon>Clostridium</taxon>
    </lineage>
</organism>
<dbReference type="InterPro" id="IPR005744">
    <property type="entry name" value="Hy-lIII"/>
</dbReference>
<comment type="similarity">
    <text evidence="2">Belongs to the UPF0073 (Hly-III) family.</text>
</comment>
<keyword evidence="4 8" id="KW-0812">Transmembrane</keyword>
<dbReference type="AlphaFoldDB" id="A0A161WYK1"/>
<comment type="caution">
    <text evidence="9">The sequence shown here is derived from an EMBL/GenBank/DDBJ whole genome shotgun (WGS) entry which is preliminary data.</text>
</comment>
<evidence type="ECO:0000256" key="6">
    <source>
        <dbReference type="ARBA" id="ARBA00023136"/>
    </source>
</evidence>
<keyword evidence="6 8" id="KW-0472">Membrane</keyword>
<keyword evidence="5 8" id="KW-1133">Transmembrane helix</keyword>
<evidence type="ECO:0000256" key="2">
    <source>
        <dbReference type="ARBA" id="ARBA00008488"/>
    </source>
</evidence>
<proteinExistence type="inferred from homology"/>
<evidence type="ECO:0000256" key="1">
    <source>
        <dbReference type="ARBA" id="ARBA00004651"/>
    </source>
</evidence>
<evidence type="ECO:0000256" key="5">
    <source>
        <dbReference type="ARBA" id="ARBA00022989"/>
    </source>
</evidence>
<dbReference type="OrthoDB" id="9813689at2"/>
<evidence type="ECO:0000256" key="3">
    <source>
        <dbReference type="ARBA" id="ARBA00022475"/>
    </source>
</evidence>
<dbReference type="STRING" id="1121326.CLMAG_19770"/>
<keyword evidence="3" id="KW-1003">Cell membrane</keyword>
<sequence length="216" mass="24308">MIGKLREPVSGLTHLFGVFASIVGLIILLVYSILQNDPWRIVTFAVFGASLILLYTASSVYHLVTISEKAIRVLRRIDHSMIYVLIAGSYTPICLIALRGPWGWSIFGTIWGLTVVGILVKNFWFNAPRWLSTAFYIGMGWLVIIAIYPLAKVLPAGGMAWLFAGGVAYTVGGVIYATKWPKITSKYFGFHEIFHIFVLIGSFCHYWLMFKYVLFL</sequence>
<keyword evidence="7" id="KW-0479">Metal-binding</keyword>
<gene>
    <name evidence="9" type="ORF">CLMAG_19770</name>
</gene>
<feature type="binding site" evidence="7">
    <location>
        <position position="195"/>
    </location>
    <ligand>
        <name>Zn(2+)</name>
        <dbReference type="ChEBI" id="CHEBI:29105"/>
    </ligand>
</feature>
<evidence type="ECO:0000256" key="4">
    <source>
        <dbReference type="ARBA" id="ARBA00022692"/>
    </source>
</evidence>
<accession>A0A161WYK1</accession>
<evidence type="ECO:0000256" key="8">
    <source>
        <dbReference type="SAM" id="Phobius"/>
    </source>
</evidence>
<feature type="transmembrane region" description="Helical" evidence="8">
    <location>
        <begin position="131"/>
        <end position="151"/>
    </location>
</feature>
<feature type="transmembrane region" description="Helical" evidence="8">
    <location>
        <begin position="157"/>
        <end position="177"/>
    </location>
</feature>
<dbReference type="Proteomes" id="UP000076603">
    <property type="component" value="Unassembled WGS sequence"/>
</dbReference>
<feature type="transmembrane region" description="Helical" evidence="8">
    <location>
        <begin position="81"/>
        <end position="98"/>
    </location>
</feature>
<dbReference type="EMBL" id="LWAE01000002">
    <property type="protein sequence ID" value="KZL92168.1"/>
    <property type="molecule type" value="Genomic_DNA"/>
</dbReference>
<comment type="subcellular location">
    <subcellularLocation>
        <location evidence="1">Cell membrane</location>
        <topology evidence="1">Multi-pass membrane protein</topology>
    </subcellularLocation>
</comment>
<evidence type="ECO:0000313" key="10">
    <source>
        <dbReference type="Proteomes" id="UP000076603"/>
    </source>
</evidence>
<feature type="binding site" evidence="7">
    <location>
        <position position="191"/>
    </location>
    <ligand>
        <name>Zn(2+)</name>
        <dbReference type="ChEBI" id="CHEBI:29105"/>
    </ligand>
</feature>
<dbReference type="Pfam" id="PF03006">
    <property type="entry name" value="HlyIII"/>
    <property type="match status" value="1"/>
</dbReference>
<reference evidence="9 10" key="1">
    <citation type="submission" date="2016-04" db="EMBL/GenBank/DDBJ databases">
        <title>Genome sequence of Clostridium magnum DSM 2767.</title>
        <authorList>
            <person name="Poehlein A."/>
            <person name="Uhlig R."/>
            <person name="Fischer R."/>
            <person name="Bahl H."/>
            <person name="Daniel R."/>
        </authorList>
    </citation>
    <scope>NUCLEOTIDE SEQUENCE [LARGE SCALE GENOMIC DNA]</scope>
    <source>
        <strain evidence="9 10">DSM 2767</strain>
    </source>
</reference>
<keyword evidence="7" id="KW-0862">Zinc</keyword>
<dbReference type="GO" id="GO:0046872">
    <property type="term" value="F:metal ion binding"/>
    <property type="evidence" value="ECO:0007669"/>
    <property type="project" value="UniProtKB-KW"/>
</dbReference>
<feature type="binding site" evidence="7">
    <location>
        <position position="62"/>
    </location>
    <ligand>
        <name>Zn(2+)</name>
        <dbReference type="ChEBI" id="CHEBI:29105"/>
    </ligand>
</feature>
<dbReference type="InterPro" id="IPR004254">
    <property type="entry name" value="AdipoR/HlyIII-related"/>
</dbReference>
<dbReference type="PANTHER" id="PTHR20855:SF3">
    <property type="entry name" value="LD03007P"/>
    <property type="match status" value="1"/>
</dbReference>
<dbReference type="GO" id="GO:0140911">
    <property type="term" value="F:pore-forming activity"/>
    <property type="evidence" value="ECO:0007669"/>
    <property type="project" value="InterPro"/>
</dbReference>
<feature type="transmembrane region" description="Helical" evidence="8">
    <location>
        <begin position="189"/>
        <end position="208"/>
    </location>
</feature>
<keyword evidence="10" id="KW-1185">Reference proteome</keyword>
<name>A0A161WYK1_9CLOT</name>
<dbReference type="GO" id="GO:0005886">
    <property type="term" value="C:plasma membrane"/>
    <property type="evidence" value="ECO:0007669"/>
    <property type="project" value="UniProtKB-SubCell"/>
</dbReference>